<dbReference type="EMBL" id="JAHUTI010029546">
    <property type="protein sequence ID" value="MED6241045.1"/>
    <property type="molecule type" value="Genomic_DNA"/>
</dbReference>
<feature type="coiled-coil region" evidence="1">
    <location>
        <begin position="129"/>
        <end position="163"/>
    </location>
</feature>
<feature type="compositionally biased region" description="Basic and acidic residues" evidence="2">
    <location>
        <begin position="637"/>
        <end position="655"/>
    </location>
</feature>
<sequence>MLRGDLAEIHIRTVRFGLGPKCRQDCGMSMVNWQHKENRTRSTDRETGRVMVQGRNRKINEFDSVDPKTDSETAPSFSAFEHPAMEQEFFPPSSQSQTEGGAPILLQLLEFKTHLQEIVEELHIRRDAQTRFEDEISKLVLEKQELEWEKESLQHQIETMAKQHTESLSTVKKMFQVRLQHMEEEKGKYQVSAELKDKEINNLKEELKSLQLLKYNLEKKSSELEQKLALQTRTKDNHLNQLAEVEKRFSALSKQCAMVKQAHDKLEKNADEAMKINSKLTSACQKQEEIVLSHKKELEEVSNKLIKEKMKSVRHEKTQSPLRREQPVQELQQKLNMETEINKKLRQENVAERAEKKRLMRSLQHNQQLLLSQTQTVRRIEQELESQTVMFQALKQEHEVMLENRKAMEDKVAELTESYAASKTSWDKEKATILNQIKSEQSDLQAVKEAYEGLQQKCSELTLQVSCQAQQTEKREMIGNGQSPLVPTQLFFRALETPIDPNCSSELPDLDSLQHTVSSQAKFLDCLKDTGAASKLTATGASGDQDKSNHQQQMIKQISSLTSPDNSEKAAETSDLIGLGQSYLSKSTCVSMSNPRCGSVNRSTELLDYETYEENNRGTNEKDQGGEDNQQDTNNMEQKRKEDVKRRRNAGEKRTIPVQTAERTDVHRGTKGSATEKTSNPETKDRGEGEVTDRVKERGQTAEHASGTPETQIPALMAADMTEASLTVQVSDFMDTELLSTVCEPLNSTECVYEKTTEKDGNLNNEFTASTEEHKVTSDEHQSISAEDVLHNLPAAVQTSCPESEPLMNNQSIPPCQIPGDENPPWESSGAFTAECSIILKQLRTCTSTTNPAVFAGEFQQNNNVQESQTNQTETERCNPSHVNTNVIQTDENTDAHVTKESELVREPPQEISAKVSVQLTSAVANGEEDAQKKKESQPNVNTCETAHKASSTFSLGDVSMEAILLPDVSTGNIQEHANTNTLKDVGDKEIAENRGDLKLSVLLSHGNNESSEIDCSQLHQKAPQKKRPNACFDLSLMSKNTSSSLFDWGTAQRKTFNSRPKSDGSVLQQLNQETDMSGPDTAGRPHNAMPMFIKSQHSKVPLLITRASDLFSATSVSGAAACLASPQKESREVKEETCREAAAETRPSLSLSFFPVTPSSNTSSRGSCQNNPDCSKAPSPTSVPACESDWDPPCSEVRETQQSSLRAQISKIEQFLSSERLRLPKRHRTDN</sequence>
<organism evidence="3 4">
    <name type="scientific">Ataeniobius toweri</name>
    <dbReference type="NCBI Taxonomy" id="208326"/>
    <lineage>
        <taxon>Eukaryota</taxon>
        <taxon>Metazoa</taxon>
        <taxon>Chordata</taxon>
        <taxon>Craniata</taxon>
        <taxon>Vertebrata</taxon>
        <taxon>Euteleostomi</taxon>
        <taxon>Actinopterygii</taxon>
        <taxon>Neopterygii</taxon>
        <taxon>Teleostei</taxon>
        <taxon>Neoteleostei</taxon>
        <taxon>Acanthomorphata</taxon>
        <taxon>Ovalentaria</taxon>
        <taxon>Atherinomorphae</taxon>
        <taxon>Cyprinodontiformes</taxon>
        <taxon>Goodeidae</taxon>
        <taxon>Ataeniobius</taxon>
    </lineage>
</organism>
<proteinExistence type="predicted"/>
<evidence type="ECO:0008006" key="5">
    <source>
        <dbReference type="Google" id="ProtNLM"/>
    </source>
</evidence>
<dbReference type="InterPro" id="IPR031650">
    <property type="entry name" value="CCDC73"/>
</dbReference>
<reference evidence="3 4" key="1">
    <citation type="submission" date="2021-07" db="EMBL/GenBank/DDBJ databases">
        <authorList>
            <person name="Palmer J.M."/>
        </authorList>
    </citation>
    <scope>NUCLEOTIDE SEQUENCE [LARGE SCALE GENOMIC DNA]</scope>
    <source>
        <strain evidence="3 4">AT_MEX2019</strain>
        <tissue evidence="3">Muscle</tissue>
    </source>
</reference>
<evidence type="ECO:0000313" key="3">
    <source>
        <dbReference type="EMBL" id="MED6241045.1"/>
    </source>
</evidence>
<evidence type="ECO:0000313" key="4">
    <source>
        <dbReference type="Proteomes" id="UP001345963"/>
    </source>
</evidence>
<accession>A0ABU7AUC9</accession>
<dbReference type="Pfam" id="PF15818">
    <property type="entry name" value="CCDC73"/>
    <property type="match status" value="1"/>
</dbReference>
<dbReference type="PANTHER" id="PTHR28660:SF1">
    <property type="entry name" value="COILED-COIL DOMAIN-CONTAINING PROTEIN 73"/>
    <property type="match status" value="1"/>
</dbReference>
<dbReference type="PANTHER" id="PTHR28660">
    <property type="entry name" value="COILED-COIL DOMAIN-CONTAINING PROTEIN 73"/>
    <property type="match status" value="1"/>
</dbReference>
<feature type="coiled-coil region" evidence="1">
    <location>
        <begin position="193"/>
        <end position="304"/>
    </location>
</feature>
<dbReference type="Proteomes" id="UP001345963">
    <property type="component" value="Unassembled WGS sequence"/>
</dbReference>
<evidence type="ECO:0000256" key="1">
    <source>
        <dbReference type="SAM" id="Coils"/>
    </source>
</evidence>
<feature type="compositionally biased region" description="Polar residues" evidence="2">
    <location>
        <begin position="1150"/>
        <end position="1183"/>
    </location>
</feature>
<feature type="region of interest" description="Disordered" evidence="2">
    <location>
        <begin position="614"/>
        <end position="710"/>
    </location>
</feature>
<feature type="coiled-coil region" evidence="1">
    <location>
        <begin position="328"/>
        <end position="464"/>
    </location>
</feature>
<name>A0ABU7AUC9_9TELE</name>
<comment type="caution">
    <text evidence="3">The sequence shown here is derived from an EMBL/GenBank/DDBJ whole genome shotgun (WGS) entry which is preliminary data.</text>
</comment>
<gene>
    <name evidence="3" type="ORF">ATANTOWER_020101</name>
</gene>
<keyword evidence="1" id="KW-0175">Coiled coil</keyword>
<keyword evidence="4" id="KW-1185">Reference proteome</keyword>
<feature type="compositionally biased region" description="Basic and acidic residues" evidence="2">
    <location>
        <begin position="682"/>
        <end position="701"/>
    </location>
</feature>
<feature type="region of interest" description="Disordered" evidence="2">
    <location>
        <begin position="1150"/>
        <end position="1203"/>
    </location>
</feature>
<protein>
    <recommendedName>
        <fullName evidence="5">Coiled-coil domain-containing protein 73</fullName>
    </recommendedName>
</protein>
<feature type="compositionally biased region" description="Polar residues" evidence="2">
    <location>
        <begin position="627"/>
        <end position="636"/>
    </location>
</feature>
<evidence type="ECO:0000256" key="2">
    <source>
        <dbReference type="SAM" id="MobiDB-lite"/>
    </source>
</evidence>
<feature type="compositionally biased region" description="Basic and acidic residues" evidence="2">
    <location>
        <begin position="614"/>
        <end position="625"/>
    </location>
</feature>
<feature type="compositionally biased region" description="Polar residues" evidence="2">
    <location>
        <begin position="672"/>
        <end position="681"/>
    </location>
</feature>